<evidence type="ECO:0000256" key="2">
    <source>
        <dbReference type="ARBA" id="ARBA00006735"/>
    </source>
</evidence>
<dbReference type="PROSITE" id="PS00682">
    <property type="entry name" value="ZP_1"/>
    <property type="match status" value="1"/>
</dbReference>
<evidence type="ECO:0000313" key="16">
    <source>
        <dbReference type="Proteomes" id="UP001318040"/>
    </source>
</evidence>
<protein>
    <recommendedName>
        <fullName evidence="3 14">Zona pellucida sperm-binding protein 3</fullName>
    </recommendedName>
</protein>
<evidence type="ECO:0000256" key="8">
    <source>
        <dbReference type="ARBA" id="ARBA00022692"/>
    </source>
</evidence>
<keyword evidence="13" id="KW-0325">Glycoprotein</keyword>
<keyword evidence="12 14" id="KW-1015">Disulfide bond</keyword>
<feature type="transmembrane region" description="Helical" evidence="14">
    <location>
        <begin position="377"/>
        <end position="400"/>
    </location>
</feature>
<dbReference type="GO" id="GO:0035805">
    <property type="term" value="C:egg coat"/>
    <property type="evidence" value="ECO:0007669"/>
    <property type="project" value="UniProtKB-SubCell"/>
</dbReference>
<comment type="subcellular location">
    <subcellularLocation>
        <location evidence="1">Secreted</location>
        <location evidence="1">Extracellular space</location>
        <location evidence="1">Extracellular matrix</location>
    </subcellularLocation>
    <subcellularLocation>
        <location evidence="14">Zona pellucida</location>
    </subcellularLocation>
    <subcellularLocation>
        <location evidence="14">Cell membrane</location>
        <topology evidence="14">Single-pass type I membrane protein</topology>
    </subcellularLocation>
</comment>
<dbReference type="FunFam" id="2.60.40.3210:FF:000001">
    <property type="entry name" value="Zona pellucida sperm-binding protein 3"/>
    <property type="match status" value="1"/>
</dbReference>
<gene>
    <name evidence="17" type="primary">LOC116958508</name>
</gene>
<evidence type="ECO:0000256" key="12">
    <source>
        <dbReference type="ARBA" id="ARBA00023157"/>
    </source>
</evidence>
<dbReference type="GO" id="GO:0005886">
    <property type="term" value="C:plasma membrane"/>
    <property type="evidence" value="ECO:0007669"/>
    <property type="project" value="UniProtKB-SubCell"/>
</dbReference>
<dbReference type="Pfam" id="PF23344">
    <property type="entry name" value="ZP-N"/>
    <property type="match status" value="1"/>
</dbReference>
<reference evidence="17" key="1">
    <citation type="submission" date="2025-08" db="UniProtKB">
        <authorList>
            <consortium name="RefSeq"/>
        </authorList>
    </citation>
    <scope>IDENTIFICATION</scope>
    <source>
        <tissue evidence="17">Sperm</tissue>
    </source>
</reference>
<proteinExistence type="inferred from homology"/>
<feature type="signal peptide" evidence="14">
    <location>
        <begin position="1"/>
        <end position="22"/>
    </location>
</feature>
<dbReference type="PANTHER" id="PTHR11576">
    <property type="entry name" value="ZONA PELLUCIDA SPERM-BINDING PROTEIN 3"/>
    <property type="match status" value="1"/>
</dbReference>
<dbReference type="AlphaFoldDB" id="A0AAJ7UID3"/>
<dbReference type="FunFam" id="2.60.40.4100:FF:000002">
    <property type="entry name" value="Zona pellucida sperm-binding protein 3"/>
    <property type="match status" value="1"/>
</dbReference>
<evidence type="ECO:0000259" key="15">
    <source>
        <dbReference type="PROSITE" id="PS51034"/>
    </source>
</evidence>
<feature type="domain" description="ZP" evidence="15">
    <location>
        <begin position="30"/>
        <end position="296"/>
    </location>
</feature>
<dbReference type="InterPro" id="IPR055356">
    <property type="entry name" value="ZP-N"/>
</dbReference>
<comment type="function">
    <text evidence="14">Component of the zona pellucida, an extracellular matrix surrounding oocytes which mediates sperm binding, induction of the acrosome reaction and prevents post-fertilization polyspermy. The zona pellucida is composed of 3 to 4 glycoproteins, ZP1, ZP2, ZP3, and ZP4. ZP3 is essential for sperm binding and zona matrix formation.</text>
</comment>
<evidence type="ECO:0000256" key="7">
    <source>
        <dbReference type="ARBA" id="ARBA00022685"/>
    </source>
</evidence>
<evidence type="ECO:0000256" key="4">
    <source>
        <dbReference type="ARBA" id="ARBA00022475"/>
    </source>
</evidence>
<dbReference type="GO" id="GO:0032190">
    <property type="term" value="F:acrosin binding"/>
    <property type="evidence" value="ECO:0007669"/>
    <property type="project" value="TreeGrafter"/>
</dbReference>
<evidence type="ECO:0000256" key="9">
    <source>
        <dbReference type="ARBA" id="ARBA00022729"/>
    </source>
</evidence>
<evidence type="ECO:0000313" key="17">
    <source>
        <dbReference type="RefSeq" id="XP_032837026.1"/>
    </source>
</evidence>
<keyword evidence="16" id="KW-1185">Reference proteome</keyword>
<dbReference type="GO" id="GO:2000344">
    <property type="term" value="P:positive regulation of acrosome reaction"/>
    <property type="evidence" value="ECO:0007669"/>
    <property type="project" value="UniProtKB-UniRule"/>
</dbReference>
<evidence type="ECO:0000256" key="11">
    <source>
        <dbReference type="ARBA" id="ARBA00023136"/>
    </source>
</evidence>
<dbReference type="SMART" id="SM00241">
    <property type="entry name" value="ZP"/>
    <property type="match status" value="1"/>
</dbReference>
<keyword evidence="5 14" id="KW-0964">Secreted</keyword>
<dbReference type="GO" id="GO:0007339">
    <property type="term" value="P:binding of sperm to zona pellucida"/>
    <property type="evidence" value="ECO:0007669"/>
    <property type="project" value="UniProtKB-UniRule"/>
</dbReference>
<dbReference type="Gene3D" id="2.60.40.4100">
    <property type="entry name" value="Zona pellucida, ZP-C domain"/>
    <property type="match status" value="1"/>
</dbReference>
<name>A0AAJ7UID3_PETMA</name>
<keyword evidence="8 14" id="KW-0812">Transmembrane</keyword>
<accession>A0AAJ7UID3</accession>
<keyword evidence="11 14" id="KW-0472">Membrane</keyword>
<comment type="similarity">
    <text evidence="2 14">Belongs to the ZP domain family. ZPC subfamily.</text>
</comment>
<feature type="chain" id="PRO_5042314730" description="Zona pellucida sperm-binding protein 3" evidence="14">
    <location>
        <begin position="23"/>
        <end position="415"/>
    </location>
</feature>
<organism evidence="16 17">
    <name type="scientific">Petromyzon marinus</name>
    <name type="common">Sea lamprey</name>
    <dbReference type="NCBI Taxonomy" id="7757"/>
    <lineage>
        <taxon>Eukaryota</taxon>
        <taxon>Metazoa</taxon>
        <taxon>Chordata</taxon>
        <taxon>Craniata</taxon>
        <taxon>Vertebrata</taxon>
        <taxon>Cyclostomata</taxon>
        <taxon>Hyperoartia</taxon>
        <taxon>Petromyzontiformes</taxon>
        <taxon>Petromyzontidae</taxon>
        <taxon>Petromyzon</taxon>
    </lineage>
</organism>
<evidence type="ECO:0000256" key="3">
    <source>
        <dbReference type="ARBA" id="ARBA00017980"/>
    </source>
</evidence>
<evidence type="ECO:0000256" key="6">
    <source>
        <dbReference type="ARBA" id="ARBA00022530"/>
    </source>
</evidence>
<keyword evidence="9 14" id="KW-0732">Signal</keyword>
<dbReference type="Gene3D" id="2.60.40.3210">
    <property type="entry name" value="Zona pellucida, ZP-N domain"/>
    <property type="match status" value="1"/>
</dbReference>
<dbReference type="InterPro" id="IPR017977">
    <property type="entry name" value="ZP_dom_CS"/>
</dbReference>
<dbReference type="Proteomes" id="UP001318040">
    <property type="component" value="Chromosome 79"/>
</dbReference>
<evidence type="ECO:0000256" key="1">
    <source>
        <dbReference type="ARBA" id="ARBA00004498"/>
    </source>
</evidence>
<dbReference type="InterPro" id="IPR048290">
    <property type="entry name" value="ZP_chr"/>
</dbReference>
<dbReference type="GO" id="GO:0035804">
    <property type="term" value="F:structural constituent of egg coat"/>
    <property type="evidence" value="ECO:0007669"/>
    <property type="project" value="UniProtKB-UniRule"/>
</dbReference>
<evidence type="ECO:0000256" key="10">
    <source>
        <dbReference type="ARBA" id="ARBA00022989"/>
    </source>
</evidence>
<sequence>METTRALFAVLGLLCLASATVATSTTVSVVCDEATLTLTVSRDLFGTGHLAQASDLSLGVPACPVTGSDAIAGTVTFLYALESCGSSLQMSAELLSYENYLYYRPTSNTGIIRTNYVAVPVVCRYPRKGNVSSNAIKPTWIPFSSAKVMQQQLSFTLRLMTDDWSVARPSTVYQLGQTLNVEASVQTVNHVPLRIFVVSCFATPVPDRNSPLSYQIISNSGCLVDGKVSYDAHLTSGFLLRQSDNVLRFFIDSFRFLATLTNNGDQVFVFCQLKVADVATSPTTVNKACTYSPSAAYRWVSADGSDSVCSCCESTCPSGRRRRDVAAVTGPSYAVEDVMLGPIVIAKPFSNGAEPSSPAKRQQPRVSTSATEGAAPVLGLGVAALVMAVAASATVALFVLKRRRATPSKGLETSF</sequence>
<dbReference type="GO" id="GO:0035803">
    <property type="term" value="P:egg coat formation"/>
    <property type="evidence" value="ECO:0007669"/>
    <property type="project" value="UniProtKB-UniRule"/>
</dbReference>
<dbReference type="PANTHER" id="PTHR11576:SF2">
    <property type="entry name" value="ZONA PELLUCIDA SPERM-BINDING PROTEIN 3"/>
    <property type="match status" value="1"/>
</dbReference>
<dbReference type="InterPro" id="IPR055355">
    <property type="entry name" value="ZP-C"/>
</dbReference>
<dbReference type="PROSITE" id="PS51034">
    <property type="entry name" value="ZP_2"/>
    <property type="match status" value="1"/>
</dbReference>
<comment type="PTM">
    <text evidence="14">Proteolytically cleaved before the transmembrane segment to yield the secreted ectodomain incorporated in the zona pellucida.</text>
</comment>
<keyword evidence="4 14" id="KW-1003">Cell membrane</keyword>
<keyword evidence="6 14" id="KW-0272">Extracellular matrix</keyword>
<dbReference type="RefSeq" id="XP_032837026.1">
    <property type="nucleotide sequence ID" value="XM_032981135.1"/>
</dbReference>
<dbReference type="Pfam" id="PF00100">
    <property type="entry name" value="Zona_pellucida"/>
    <property type="match status" value="1"/>
</dbReference>
<comment type="domain">
    <text evidence="14">The ZP domain is involved in the polymerization of the ZP proteins to form the zona pellucida.</text>
</comment>
<keyword evidence="7 14" id="KW-0165">Cleavage on pair of basic residues</keyword>
<dbReference type="InterPro" id="IPR042235">
    <property type="entry name" value="ZP-C_dom"/>
</dbReference>
<keyword evidence="10 14" id="KW-1133">Transmembrane helix</keyword>
<evidence type="ECO:0000256" key="13">
    <source>
        <dbReference type="ARBA" id="ARBA00023180"/>
    </source>
</evidence>
<evidence type="ECO:0000256" key="5">
    <source>
        <dbReference type="ARBA" id="ARBA00022525"/>
    </source>
</evidence>
<dbReference type="InterPro" id="IPR001507">
    <property type="entry name" value="ZP_dom"/>
</dbReference>
<evidence type="ECO:0000256" key="14">
    <source>
        <dbReference type="RuleBase" id="RU367066"/>
    </source>
</evidence>
<dbReference type="PRINTS" id="PR00023">
    <property type="entry name" value="ZPELLUCIDA"/>
</dbReference>